<reference evidence="1" key="2">
    <citation type="submission" date="2020-11" db="EMBL/GenBank/DDBJ databases">
        <authorList>
            <person name="McCartney M.A."/>
            <person name="Auch B."/>
            <person name="Kono T."/>
            <person name="Mallez S."/>
            <person name="Becker A."/>
            <person name="Gohl D.M."/>
            <person name="Silverstein K.A.T."/>
            <person name="Koren S."/>
            <person name="Bechman K.B."/>
            <person name="Herman A."/>
            <person name="Abrahante J.E."/>
            <person name="Garbe J."/>
        </authorList>
    </citation>
    <scope>NUCLEOTIDE SEQUENCE</scope>
    <source>
        <strain evidence="1">Duluth1</strain>
        <tissue evidence="1">Whole animal</tissue>
    </source>
</reference>
<dbReference type="EMBL" id="JAIWYP010000003">
    <property type="protein sequence ID" value="KAH3858770.1"/>
    <property type="molecule type" value="Genomic_DNA"/>
</dbReference>
<evidence type="ECO:0000313" key="2">
    <source>
        <dbReference type="Proteomes" id="UP000828390"/>
    </source>
</evidence>
<proteinExistence type="predicted"/>
<protein>
    <submittedName>
        <fullName evidence="1">Uncharacterized protein</fullName>
    </submittedName>
</protein>
<organism evidence="1 2">
    <name type="scientific">Dreissena polymorpha</name>
    <name type="common">Zebra mussel</name>
    <name type="synonym">Mytilus polymorpha</name>
    <dbReference type="NCBI Taxonomy" id="45954"/>
    <lineage>
        <taxon>Eukaryota</taxon>
        <taxon>Metazoa</taxon>
        <taxon>Spiralia</taxon>
        <taxon>Lophotrochozoa</taxon>
        <taxon>Mollusca</taxon>
        <taxon>Bivalvia</taxon>
        <taxon>Autobranchia</taxon>
        <taxon>Heteroconchia</taxon>
        <taxon>Euheterodonta</taxon>
        <taxon>Imparidentia</taxon>
        <taxon>Neoheterodontei</taxon>
        <taxon>Myida</taxon>
        <taxon>Dreissenoidea</taxon>
        <taxon>Dreissenidae</taxon>
        <taxon>Dreissena</taxon>
    </lineage>
</organism>
<comment type="caution">
    <text evidence="1">The sequence shown here is derived from an EMBL/GenBank/DDBJ whole genome shotgun (WGS) entry which is preliminary data.</text>
</comment>
<dbReference type="AlphaFoldDB" id="A0A9D4LHI4"/>
<name>A0A9D4LHI4_DREPO</name>
<keyword evidence="2" id="KW-1185">Reference proteome</keyword>
<gene>
    <name evidence="1" type="ORF">DPMN_101399</name>
</gene>
<dbReference type="Proteomes" id="UP000828390">
    <property type="component" value="Unassembled WGS sequence"/>
</dbReference>
<reference evidence="1" key="1">
    <citation type="journal article" date="2019" name="bioRxiv">
        <title>The Genome of the Zebra Mussel, Dreissena polymorpha: A Resource for Invasive Species Research.</title>
        <authorList>
            <person name="McCartney M.A."/>
            <person name="Auch B."/>
            <person name="Kono T."/>
            <person name="Mallez S."/>
            <person name="Zhang Y."/>
            <person name="Obille A."/>
            <person name="Becker A."/>
            <person name="Abrahante J.E."/>
            <person name="Garbe J."/>
            <person name="Badalamenti J.P."/>
            <person name="Herman A."/>
            <person name="Mangelson H."/>
            <person name="Liachko I."/>
            <person name="Sullivan S."/>
            <person name="Sone E.D."/>
            <person name="Koren S."/>
            <person name="Silverstein K.A.T."/>
            <person name="Beckman K.B."/>
            <person name="Gohl D.M."/>
        </authorList>
    </citation>
    <scope>NUCLEOTIDE SEQUENCE</scope>
    <source>
        <strain evidence="1">Duluth1</strain>
        <tissue evidence="1">Whole animal</tissue>
    </source>
</reference>
<evidence type="ECO:0000313" key="1">
    <source>
        <dbReference type="EMBL" id="KAH3858770.1"/>
    </source>
</evidence>
<accession>A0A9D4LHI4</accession>
<sequence length="93" mass="10892">MVIEMKVKLFLKVIVAQFRKDYLRVIKKEKGLALRKTVVEKAEKKNTECVSIKVIKTDKSTSKQTSHFKLKAMVQSGKKRVLFCLQKRLTFIY</sequence>